<evidence type="ECO:0000313" key="6">
    <source>
        <dbReference type="EMBL" id="RZC27669.1"/>
    </source>
</evidence>
<dbReference type="GO" id="GO:0046982">
    <property type="term" value="F:protein heterodimerization activity"/>
    <property type="evidence" value="ECO:0007669"/>
    <property type="project" value="InterPro"/>
</dbReference>
<comment type="subcellular location">
    <subcellularLocation>
        <location evidence="1">Nucleus</location>
    </subcellularLocation>
</comment>
<dbReference type="Proteomes" id="UP000292052">
    <property type="component" value="Unassembled WGS sequence"/>
</dbReference>
<dbReference type="InterPro" id="IPR039460">
    <property type="entry name" value="SUPT7L/Spt7"/>
</dbReference>
<dbReference type="GO" id="GO:0000124">
    <property type="term" value="C:SAGA complex"/>
    <property type="evidence" value="ECO:0007669"/>
    <property type="project" value="InterPro"/>
</dbReference>
<dbReference type="GO" id="GO:0003713">
    <property type="term" value="F:transcription coactivator activity"/>
    <property type="evidence" value="ECO:0007669"/>
    <property type="project" value="TreeGrafter"/>
</dbReference>
<keyword evidence="4" id="KW-0539">Nucleus</keyword>
<keyword evidence="3" id="KW-0804">Transcription</keyword>
<evidence type="ECO:0000256" key="1">
    <source>
        <dbReference type="ARBA" id="ARBA00004123"/>
    </source>
</evidence>
<dbReference type="InterPro" id="IPR006565">
    <property type="entry name" value="BTP"/>
</dbReference>
<dbReference type="EMBL" id="QDEB01103339">
    <property type="protein sequence ID" value="RZC27669.1"/>
    <property type="molecule type" value="Genomic_DNA"/>
</dbReference>
<proteinExistence type="predicted"/>
<sequence>MKRWEKITVEPEIEHNPDVTSDIERSMNNFFLTEFEEDDNHTAKTEKILIPPLNPIMLHAISLHQYANDIVELIKLNELAKKPEKIDLKIPEFDINKIKKSNLNFNSQDFREYVTGSDVKIPELSKTIVRQVLRKSIATICAHIGYETSQQSAIDILSDVLQDFFKKISHHVQITIEDEEKRQMAGFPHVIERVLTEIGMGGVKGLNDYYQSQVIKYIGVLENRCKELNEQYQALSIPKCPSPVDKINKMVRVKVEEEDVVESENPEVHFSTIDGDVNFSILETGYQLLNSLEAEAK</sequence>
<evidence type="ECO:0000256" key="4">
    <source>
        <dbReference type="ARBA" id="ARBA00023242"/>
    </source>
</evidence>
<gene>
    <name evidence="6" type="ORF">BDFB_005689</name>
</gene>
<dbReference type="AlphaFoldDB" id="A0A482VGZ4"/>
<dbReference type="PANTHER" id="PTHR28598">
    <property type="entry name" value="STAGA COMPLEX 65 SUBUNIT GAMMA"/>
    <property type="match status" value="1"/>
</dbReference>
<keyword evidence="7" id="KW-1185">Reference proteome</keyword>
<comment type="caution">
    <text evidence="6">The sequence shown here is derived from an EMBL/GenBank/DDBJ whole genome shotgun (WGS) entry which is preliminary data.</text>
</comment>
<name>A0A482VGZ4_ASBVE</name>
<dbReference type="PANTHER" id="PTHR28598:SF1">
    <property type="entry name" value="STAGA COMPLEX 65 SUBUNIT GAMMA"/>
    <property type="match status" value="1"/>
</dbReference>
<evidence type="ECO:0000256" key="3">
    <source>
        <dbReference type="ARBA" id="ARBA00023163"/>
    </source>
</evidence>
<dbReference type="STRING" id="1661398.A0A482VGZ4"/>
<dbReference type="OrthoDB" id="6021257at2759"/>
<evidence type="ECO:0000313" key="7">
    <source>
        <dbReference type="Proteomes" id="UP000292052"/>
    </source>
</evidence>
<evidence type="ECO:0000256" key="2">
    <source>
        <dbReference type="ARBA" id="ARBA00023015"/>
    </source>
</evidence>
<protein>
    <submittedName>
        <fullName evidence="6">STAGA complex 65 subunit gamma-like</fullName>
    </submittedName>
</protein>
<dbReference type="CDD" id="cd06847">
    <property type="entry name" value="HFD_SUPT7L"/>
    <property type="match status" value="1"/>
</dbReference>
<accession>A0A482VGZ4</accession>
<organism evidence="6 7">
    <name type="scientific">Asbolus verrucosus</name>
    <name type="common">Desert ironclad beetle</name>
    <dbReference type="NCBI Taxonomy" id="1661398"/>
    <lineage>
        <taxon>Eukaryota</taxon>
        <taxon>Metazoa</taxon>
        <taxon>Ecdysozoa</taxon>
        <taxon>Arthropoda</taxon>
        <taxon>Hexapoda</taxon>
        <taxon>Insecta</taxon>
        <taxon>Pterygota</taxon>
        <taxon>Neoptera</taxon>
        <taxon>Endopterygota</taxon>
        <taxon>Coleoptera</taxon>
        <taxon>Polyphaga</taxon>
        <taxon>Cucujiformia</taxon>
        <taxon>Tenebrionidae</taxon>
        <taxon>Pimeliinae</taxon>
        <taxon>Asbolus</taxon>
    </lineage>
</organism>
<dbReference type="GO" id="GO:0005634">
    <property type="term" value="C:nucleus"/>
    <property type="evidence" value="ECO:0007669"/>
    <property type="project" value="UniProtKB-SubCell"/>
</dbReference>
<dbReference type="Pfam" id="PF07524">
    <property type="entry name" value="Bromo_TP"/>
    <property type="match status" value="1"/>
</dbReference>
<keyword evidence="2" id="KW-0805">Transcription regulation</keyword>
<evidence type="ECO:0000259" key="5">
    <source>
        <dbReference type="Pfam" id="PF07524"/>
    </source>
</evidence>
<feature type="domain" description="Bromodomain associated" evidence="5">
    <location>
        <begin position="129"/>
        <end position="200"/>
    </location>
</feature>
<dbReference type="InterPro" id="IPR009072">
    <property type="entry name" value="Histone-fold"/>
</dbReference>
<dbReference type="Gene3D" id="1.10.20.10">
    <property type="entry name" value="Histone, subunit A"/>
    <property type="match status" value="1"/>
</dbReference>
<reference evidence="6 7" key="1">
    <citation type="submission" date="2017-03" db="EMBL/GenBank/DDBJ databases">
        <title>Genome of the blue death feigning beetle - Asbolus verrucosus.</title>
        <authorList>
            <person name="Rider S.D."/>
        </authorList>
    </citation>
    <scope>NUCLEOTIDE SEQUENCE [LARGE SCALE GENOMIC DNA]</scope>
    <source>
        <strain evidence="6">Butters</strain>
        <tissue evidence="6">Head and leg muscle</tissue>
    </source>
</reference>